<dbReference type="Gene3D" id="1.20.1290.10">
    <property type="entry name" value="AhpD-like"/>
    <property type="match status" value="1"/>
</dbReference>
<proteinExistence type="predicted"/>
<dbReference type="Proteomes" id="UP000287352">
    <property type="component" value="Unassembled WGS sequence"/>
</dbReference>
<dbReference type="SUPFAM" id="SSF69118">
    <property type="entry name" value="AhpD-like"/>
    <property type="match status" value="1"/>
</dbReference>
<dbReference type="OrthoDB" id="3391501at2"/>
<evidence type="ECO:0000313" key="1">
    <source>
        <dbReference type="EMBL" id="GCE15825.1"/>
    </source>
</evidence>
<sequence length="121" mass="13322">MDDQQSILYQKLIQSIQTRPGSTPPSLRKALTDHVIQTDLTENSHFPPEGEISPDLQTYVTKVRKHAYKVTDEDVEQLKQAGYSEEAIFEITLSTALGAGTKSFLQGMAAIEGASNETTHS</sequence>
<name>A0A402AA41_9CHLR</name>
<reference evidence="2" key="1">
    <citation type="submission" date="2018-12" db="EMBL/GenBank/DDBJ databases">
        <title>Tengunoibacter tsumagoiensis gen. nov., sp. nov., Dictyobacter kobayashii sp. nov., D. alpinus sp. nov., and D. joshuensis sp. nov. and description of Dictyobacteraceae fam. nov. within the order Ktedonobacterales isolated from Tengu-no-mugimeshi.</title>
        <authorList>
            <person name="Wang C.M."/>
            <person name="Zheng Y."/>
            <person name="Sakai Y."/>
            <person name="Toyoda A."/>
            <person name="Minakuchi Y."/>
            <person name="Abe K."/>
            <person name="Yokota A."/>
            <person name="Yabe S."/>
        </authorList>
    </citation>
    <scope>NUCLEOTIDE SEQUENCE [LARGE SCALE GENOMIC DNA]</scope>
    <source>
        <strain evidence="2">Uno3</strain>
    </source>
</reference>
<dbReference type="EMBL" id="BIFR01000002">
    <property type="protein sequence ID" value="GCE15825.1"/>
    <property type="molecule type" value="Genomic_DNA"/>
</dbReference>
<evidence type="ECO:0000313" key="2">
    <source>
        <dbReference type="Proteomes" id="UP000287352"/>
    </source>
</evidence>
<gene>
    <name evidence="1" type="ORF">KTT_56840</name>
</gene>
<dbReference type="InterPro" id="IPR029032">
    <property type="entry name" value="AhpD-like"/>
</dbReference>
<protein>
    <submittedName>
        <fullName evidence="1">Uncharacterized protein</fullName>
    </submittedName>
</protein>
<organism evidence="1 2">
    <name type="scientific">Tengunoibacter tsumagoiensis</name>
    <dbReference type="NCBI Taxonomy" id="2014871"/>
    <lineage>
        <taxon>Bacteria</taxon>
        <taxon>Bacillati</taxon>
        <taxon>Chloroflexota</taxon>
        <taxon>Ktedonobacteria</taxon>
        <taxon>Ktedonobacterales</taxon>
        <taxon>Dictyobacteraceae</taxon>
        <taxon>Tengunoibacter</taxon>
    </lineage>
</organism>
<accession>A0A402AA41</accession>
<dbReference type="RefSeq" id="WP_126583236.1">
    <property type="nucleotide sequence ID" value="NZ_BIFR01000002.1"/>
</dbReference>
<keyword evidence="2" id="KW-1185">Reference proteome</keyword>
<comment type="caution">
    <text evidence="1">The sequence shown here is derived from an EMBL/GenBank/DDBJ whole genome shotgun (WGS) entry which is preliminary data.</text>
</comment>
<dbReference type="AlphaFoldDB" id="A0A402AA41"/>